<dbReference type="PANTHER" id="PTHR48085:SF5">
    <property type="entry name" value="CADMIUM_ZINC-TRANSPORTING ATPASE HMA4-RELATED"/>
    <property type="match status" value="1"/>
</dbReference>
<evidence type="ECO:0000256" key="2">
    <source>
        <dbReference type="ARBA" id="ARBA00006024"/>
    </source>
</evidence>
<dbReference type="PRINTS" id="PR00119">
    <property type="entry name" value="CATATPASE"/>
</dbReference>
<evidence type="ECO:0000256" key="8">
    <source>
        <dbReference type="ARBA" id="ARBA00039097"/>
    </source>
</evidence>
<dbReference type="SUPFAM" id="SSF81653">
    <property type="entry name" value="Calcium ATPase, transduction domain A"/>
    <property type="match status" value="1"/>
</dbReference>
<feature type="transmembrane region" description="Helical" evidence="10">
    <location>
        <begin position="71"/>
        <end position="92"/>
    </location>
</feature>
<dbReference type="OrthoDB" id="9807843at2"/>
<evidence type="ECO:0000313" key="14">
    <source>
        <dbReference type="Proteomes" id="UP000268192"/>
    </source>
</evidence>
<comment type="similarity">
    <text evidence="2 10">Belongs to the cation transport ATPase (P-type) (TC 3.A.3) family. Type IB subfamily.</text>
</comment>
<dbReference type="GO" id="GO:0046872">
    <property type="term" value="F:metal ion binding"/>
    <property type="evidence" value="ECO:0007669"/>
    <property type="project" value="UniProtKB-KW"/>
</dbReference>
<evidence type="ECO:0000256" key="7">
    <source>
        <dbReference type="ARBA" id="ARBA00023136"/>
    </source>
</evidence>
<dbReference type="NCBIfam" id="TIGR01525">
    <property type="entry name" value="ATPase-IB_hvy"/>
    <property type="match status" value="1"/>
</dbReference>
<feature type="transmembrane region" description="Helical" evidence="10">
    <location>
        <begin position="99"/>
        <end position="116"/>
    </location>
</feature>
<evidence type="ECO:0000256" key="4">
    <source>
        <dbReference type="ARBA" id="ARBA00022723"/>
    </source>
</evidence>
<evidence type="ECO:0000256" key="9">
    <source>
        <dbReference type="ARBA" id="ARBA00047308"/>
    </source>
</evidence>
<name>A0A3Q8XNF8_9HYPH</name>
<keyword evidence="14" id="KW-1185">Reference proteome</keyword>
<keyword evidence="5" id="KW-1278">Translocase</keyword>
<dbReference type="GO" id="GO:0005886">
    <property type="term" value="C:plasma membrane"/>
    <property type="evidence" value="ECO:0007669"/>
    <property type="project" value="UniProtKB-SubCell"/>
</dbReference>
<dbReference type="Gene3D" id="1.20.120.520">
    <property type="entry name" value="nmb1532 protein domain like"/>
    <property type="match status" value="1"/>
</dbReference>
<evidence type="ECO:0000259" key="11">
    <source>
        <dbReference type="Pfam" id="PF00122"/>
    </source>
</evidence>
<proteinExistence type="inferred from homology"/>
<dbReference type="Gene3D" id="3.40.50.1000">
    <property type="entry name" value="HAD superfamily/HAD-like"/>
    <property type="match status" value="1"/>
</dbReference>
<feature type="domain" description="Hemerythrin-like" evidence="12">
    <location>
        <begin position="660"/>
        <end position="790"/>
    </location>
</feature>
<dbReference type="SFLD" id="SFLDS00003">
    <property type="entry name" value="Haloacid_Dehalogenase"/>
    <property type="match status" value="1"/>
</dbReference>
<dbReference type="InterPro" id="IPR023298">
    <property type="entry name" value="ATPase_P-typ_TM_dom_sf"/>
</dbReference>
<dbReference type="EC" id="7.2.2.12" evidence="8"/>
<dbReference type="InterPro" id="IPR044492">
    <property type="entry name" value="P_typ_ATPase_HD_dom"/>
</dbReference>
<comment type="catalytic activity">
    <reaction evidence="9">
        <text>Zn(2+)(in) + ATP + H2O = Zn(2+)(out) + ADP + phosphate + H(+)</text>
        <dbReference type="Rhea" id="RHEA:20621"/>
        <dbReference type="ChEBI" id="CHEBI:15377"/>
        <dbReference type="ChEBI" id="CHEBI:15378"/>
        <dbReference type="ChEBI" id="CHEBI:29105"/>
        <dbReference type="ChEBI" id="CHEBI:30616"/>
        <dbReference type="ChEBI" id="CHEBI:43474"/>
        <dbReference type="ChEBI" id="CHEBI:456216"/>
        <dbReference type="EC" id="7.2.2.12"/>
    </reaction>
</comment>
<dbReference type="PANTHER" id="PTHR48085">
    <property type="entry name" value="CADMIUM/ZINC-TRANSPORTING ATPASE HMA2-RELATED"/>
    <property type="match status" value="1"/>
</dbReference>
<evidence type="ECO:0000256" key="1">
    <source>
        <dbReference type="ARBA" id="ARBA00004370"/>
    </source>
</evidence>
<evidence type="ECO:0000256" key="10">
    <source>
        <dbReference type="RuleBase" id="RU362081"/>
    </source>
</evidence>
<comment type="subcellular location">
    <subcellularLocation>
        <location evidence="10">Cell membrane</location>
    </subcellularLocation>
    <subcellularLocation>
        <location evidence="1">Membrane</location>
    </subcellularLocation>
</comment>
<keyword evidence="4 10" id="KW-0479">Metal-binding</keyword>
<dbReference type="AlphaFoldDB" id="A0A3Q8XNF8"/>
<dbReference type="GO" id="GO:0016887">
    <property type="term" value="F:ATP hydrolysis activity"/>
    <property type="evidence" value="ECO:0007669"/>
    <property type="project" value="InterPro"/>
</dbReference>
<dbReference type="InterPro" id="IPR012312">
    <property type="entry name" value="Hemerythrin-like"/>
</dbReference>
<protein>
    <recommendedName>
        <fullName evidence="8">P-type Zn(2+) transporter</fullName>
        <ecNumber evidence="8">7.2.2.12</ecNumber>
    </recommendedName>
</protein>
<dbReference type="InterPro" id="IPR051014">
    <property type="entry name" value="Cation_Transport_ATPase_IB"/>
</dbReference>
<dbReference type="InterPro" id="IPR008250">
    <property type="entry name" value="ATPase_P-typ_transduc_dom_A_sf"/>
</dbReference>
<dbReference type="GO" id="GO:0005524">
    <property type="term" value="F:ATP binding"/>
    <property type="evidence" value="ECO:0007669"/>
    <property type="project" value="UniProtKB-UniRule"/>
</dbReference>
<feature type="domain" description="P-type ATPase A" evidence="11">
    <location>
        <begin position="153"/>
        <end position="250"/>
    </location>
</feature>
<evidence type="ECO:0000256" key="6">
    <source>
        <dbReference type="ARBA" id="ARBA00022989"/>
    </source>
</evidence>
<dbReference type="InterPro" id="IPR018303">
    <property type="entry name" value="ATPase_P-typ_P_site"/>
</dbReference>
<evidence type="ECO:0000256" key="3">
    <source>
        <dbReference type="ARBA" id="ARBA00022692"/>
    </source>
</evidence>
<dbReference type="Pfam" id="PF00702">
    <property type="entry name" value="Hydrolase"/>
    <property type="match status" value="1"/>
</dbReference>
<evidence type="ECO:0000313" key="13">
    <source>
        <dbReference type="EMBL" id="AZN70615.1"/>
    </source>
</evidence>
<dbReference type="Pfam" id="PF01814">
    <property type="entry name" value="Hemerythrin"/>
    <property type="match status" value="1"/>
</dbReference>
<dbReference type="Pfam" id="PF00122">
    <property type="entry name" value="E1-E2_ATPase"/>
    <property type="match status" value="1"/>
</dbReference>
<dbReference type="InterPro" id="IPR023299">
    <property type="entry name" value="ATPase_P-typ_cyto_dom_N"/>
</dbReference>
<reference evidence="13 14" key="1">
    <citation type="submission" date="2018-09" db="EMBL/GenBank/DDBJ databases">
        <title>Marinorhizobium profundi gen. nov., sp. nov., isolated from a deep-sea sediment sample from the New Britain Trench and proposal of Marinorhizobiaceae fam. nov. in the order Rhizobiales of the class Alphaproteobacteria.</title>
        <authorList>
            <person name="Cao J."/>
        </authorList>
    </citation>
    <scope>NUCLEOTIDE SEQUENCE [LARGE SCALE GENOMIC DNA]</scope>
    <source>
        <strain evidence="13 14">WS11</strain>
    </source>
</reference>
<feature type="transmembrane region" description="Helical" evidence="10">
    <location>
        <begin position="47"/>
        <end position="65"/>
    </location>
</feature>
<dbReference type="InterPro" id="IPR059000">
    <property type="entry name" value="ATPase_P-type_domA"/>
</dbReference>
<keyword evidence="6 10" id="KW-1133">Transmembrane helix</keyword>
<evidence type="ECO:0000259" key="12">
    <source>
        <dbReference type="Pfam" id="PF01814"/>
    </source>
</evidence>
<dbReference type="Gene3D" id="2.70.150.10">
    <property type="entry name" value="Calcium-transporting ATPase, cytoplasmic transduction domain A"/>
    <property type="match status" value="1"/>
</dbReference>
<dbReference type="PROSITE" id="PS00154">
    <property type="entry name" value="ATPASE_E1_E2"/>
    <property type="match status" value="1"/>
</dbReference>
<sequence>MDHRRQHAGGAGGGTSAGPVCPLNGYSVRSRSPQFIDKLISPKVHRVVAALAVLSLGAGFGLWVVDAQTVAHQVWMAGTVPAVALLGLVILCSILEGRVGVDGVALIAMGAALVLGEPLAGLIVAIMYTGGTLLEAYATGRAERDLKRLEDRAPRVAHRVVDGQVETVPVGSVAVGDLLRVRAGEIVPVDGIVEGEALVDEAAVTGEPYAVAKTSGQAVRSGTVNAGEAFGFRATAISEESTYAGIVRMVRAAGEARAPFIRMADRYAVLFLPFTLIVAGGAWAASSDPIRALAVLVVATPCPLIIAAPVAFVAGISRAARRGILIKGGAVVEALADVQSAIFDKTGTLTLGGARIVAIETAPGVDPDAVLQLAASLEQASRHSLATTIVETARMRGLPLVHPGQVKEYRGSGLEGVVGDVAVKAGSLSVVHAGEDLPQWAEVALRRARWRSALTVFVAVDGKLSGCLLLADELRTEAPGALSSLRALGIRPLTMLTGDDPDTAAMLASGLPLDAVQAHCTPADKIEAVRQRQATGSVAMIGDGINDAPALAAANVGIAMGARGANASTEAADVVLLVENLNRAPEAIAIARRTRRIASQSVIGGLGLSVIAMGFAALGHLPPVAGALIQEAIDVVVIANALRALSGAPGRLLRMESDDVSAVAHAHASISQALATLQALADRLETASGSDAAALIGEASAVVDSVILVHEREDDRVRYPALLSSPHHAALLTSLGYAHSEIMRIAGLLSMMTRDLGERAPDPSLARDAQRAIERLVVLVQLHNRQEDAIAGD</sequence>
<dbReference type="SFLD" id="SFLDG00002">
    <property type="entry name" value="C1.7:_P-type_atpase_like"/>
    <property type="match status" value="1"/>
</dbReference>
<dbReference type="GO" id="GO:0016463">
    <property type="term" value="F:P-type zinc transporter activity"/>
    <property type="evidence" value="ECO:0007669"/>
    <property type="project" value="UniProtKB-EC"/>
</dbReference>
<feature type="transmembrane region" description="Helical" evidence="10">
    <location>
        <begin position="267"/>
        <end position="286"/>
    </location>
</feature>
<dbReference type="Gene3D" id="3.40.1110.10">
    <property type="entry name" value="Calcium-transporting ATPase, cytoplasmic domain N"/>
    <property type="match status" value="1"/>
</dbReference>
<dbReference type="SFLD" id="SFLDF00027">
    <property type="entry name" value="p-type_atpase"/>
    <property type="match status" value="1"/>
</dbReference>
<dbReference type="GO" id="GO:0015086">
    <property type="term" value="F:cadmium ion transmembrane transporter activity"/>
    <property type="evidence" value="ECO:0007669"/>
    <property type="project" value="TreeGrafter"/>
</dbReference>
<keyword evidence="3 10" id="KW-0812">Transmembrane</keyword>
<keyword evidence="10" id="KW-0067">ATP-binding</keyword>
<dbReference type="InterPro" id="IPR023214">
    <property type="entry name" value="HAD_sf"/>
</dbReference>
<feature type="transmembrane region" description="Helical" evidence="10">
    <location>
        <begin position="292"/>
        <end position="316"/>
    </location>
</feature>
<keyword evidence="10" id="KW-0547">Nucleotide-binding</keyword>
<dbReference type="InterPro" id="IPR001757">
    <property type="entry name" value="P_typ_ATPase"/>
</dbReference>
<gene>
    <name evidence="13" type="ORF">D5400_04415</name>
</gene>
<dbReference type="KEGG" id="abaw:D5400_04415"/>
<dbReference type="Proteomes" id="UP000268192">
    <property type="component" value="Chromosome"/>
</dbReference>
<dbReference type="SUPFAM" id="SSF56784">
    <property type="entry name" value="HAD-like"/>
    <property type="match status" value="1"/>
</dbReference>
<keyword evidence="10" id="KW-1003">Cell membrane</keyword>
<dbReference type="InterPro" id="IPR027256">
    <property type="entry name" value="P-typ_ATPase_IB"/>
</dbReference>
<accession>A0A3Q8XNF8</accession>
<dbReference type="SUPFAM" id="SSF81665">
    <property type="entry name" value="Calcium ATPase, transmembrane domain M"/>
    <property type="match status" value="1"/>
</dbReference>
<feature type="transmembrane region" description="Helical" evidence="10">
    <location>
        <begin position="602"/>
        <end position="621"/>
    </location>
</feature>
<dbReference type="InterPro" id="IPR036412">
    <property type="entry name" value="HAD-like_sf"/>
</dbReference>
<dbReference type="EMBL" id="CP032509">
    <property type="protein sequence ID" value="AZN70615.1"/>
    <property type="molecule type" value="Genomic_DNA"/>
</dbReference>
<evidence type="ECO:0000256" key="5">
    <source>
        <dbReference type="ARBA" id="ARBA00022967"/>
    </source>
</evidence>
<keyword evidence="7 10" id="KW-0472">Membrane</keyword>
<dbReference type="NCBIfam" id="TIGR01494">
    <property type="entry name" value="ATPase_P-type"/>
    <property type="match status" value="2"/>
</dbReference>
<organism evidence="13 14">
    <name type="scientific">Georhizobium profundi</name>
    <dbReference type="NCBI Taxonomy" id="2341112"/>
    <lineage>
        <taxon>Bacteria</taxon>
        <taxon>Pseudomonadati</taxon>
        <taxon>Pseudomonadota</taxon>
        <taxon>Alphaproteobacteria</taxon>
        <taxon>Hyphomicrobiales</taxon>
        <taxon>Rhizobiaceae</taxon>
        <taxon>Georhizobium</taxon>
    </lineage>
</organism>